<feature type="chain" id="PRO_5011747448" evidence="1">
    <location>
        <begin position="25"/>
        <end position="209"/>
    </location>
</feature>
<protein>
    <submittedName>
        <fullName evidence="2">Uncharacterized protein</fullName>
    </submittedName>
</protein>
<evidence type="ECO:0000313" key="3">
    <source>
        <dbReference type="Proteomes" id="UP000199309"/>
    </source>
</evidence>
<gene>
    <name evidence="2" type="ORF">SAMN05660299_00220</name>
</gene>
<dbReference type="Proteomes" id="UP000199309">
    <property type="component" value="Unassembled WGS sequence"/>
</dbReference>
<evidence type="ECO:0000313" key="2">
    <source>
        <dbReference type="EMBL" id="SDM09716.1"/>
    </source>
</evidence>
<accession>A0A1G9QFF8</accession>
<name>A0A1G9QFF8_9FIRM</name>
<keyword evidence="3" id="KW-1185">Reference proteome</keyword>
<dbReference type="STRING" id="349095.SAMN05660299_00220"/>
<dbReference type="RefSeq" id="WP_091647414.1">
    <property type="nucleotide sequence ID" value="NZ_FNHQ01000001.1"/>
</dbReference>
<sequence>MKKTFYVMIFVLLLFVTVSSNVYADDWYNIGYSIGQSIGNSPAQDDKSFYKDDKYDFTHIKKICVVSTVPPQCYAYISDPYITQKYTNYISHSFADICNMSSANEAGDVFTALYSDTLKPGSTEFNSAYITYIRKNYDAVLYVNIYAYNQNEGLGNVFMDFRLIDTKTGKDVMYYKDMRLNAPRSDKEGMIQRITNTFRTKFKKAKNNY</sequence>
<dbReference type="AlphaFoldDB" id="A0A1G9QFF8"/>
<organism evidence="2 3">
    <name type="scientific">Megasphaera paucivorans</name>
    <dbReference type="NCBI Taxonomy" id="349095"/>
    <lineage>
        <taxon>Bacteria</taxon>
        <taxon>Bacillati</taxon>
        <taxon>Bacillota</taxon>
        <taxon>Negativicutes</taxon>
        <taxon>Veillonellales</taxon>
        <taxon>Veillonellaceae</taxon>
        <taxon>Megasphaera</taxon>
    </lineage>
</organism>
<dbReference type="EMBL" id="FNHQ01000001">
    <property type="protein sequence ID" value="SDM09716.1"/>
    <property type="molecule type" value="Genomic_DNA"/>
</dbReference>
<feature type="signal peptide" evidence="1">
    <location>
        <begin position="1"/>
        <end position="24"/>
    </location>
</feature>
<proteinExistence type="predicted"/>
<reference evidence="2 3" key="1">
    <citation type="submission" date="2016-10" db="EMBL/GenBank/DDBJ databases">
        <authorList>
            <person name="de Groot N.N."/>
        </authorList>
    </citation>
    <scope>NUCLEOTIDE SEQUENCE [LARGE SCALE GENOMIC DNA]</scope>
    <source>
        <strain evidence="2 3">DSM 16981</strain>
    </source>
</reference>
<evidence type="ECO:0000256" key="1">
    <source>
        <dbReference type="SAM" id="SignalP"/>
    </source>
</evidence>
<keyword evidence="1" id="KW-0732">Signal</keyword>